<reference evidence="1 2" key="1">
    <citation type="submission" date="2015-08" db="EMBL/GenBank/DDBJ databases">
        <title>Genome sequencing of Penicillium nordicum.</title>
        <authorList>
            <person name="Nguyen H.D."/>
            <person name="Seifert K.A."/>
        </authorList>
    </citation>
    <scope>NUCLEOTIDE SEQUENCE [LARGE SCALE GENOMIC DNA]</scope>
    <source>
        <strain evidence="1 2">DAOMC 185683</strain>
    </source>
</reference>
<sequence>MARHPADASGGICGIGEQYARNGGHRGGIENRRLFVMRGSARWPMRFELPCSMRGLFNYKQKESKFNHRNLIPGNDTDVRCLRSTRTNNLAGGKISSSLSGRHGPGATQPKYDSATCYRHFWTFLL</sequence>
<dbReference type="AlphaFoldDB" id="A0A0M8P7Z4"/>
<evidence type="ECO:0000313" key="1">
    <source>
        <dbReference type="EMBL" id="KOS42581.1"/>
    </source>
</evidence>
<evidence type="ECO:0000313" key="2">
    <source>
        <dbReference type="Proteomes" id="UP000037696"/>
    </source>
</evidence>
<comment type="caution">
    <text evidence="1">The sequence shown here is derived from an EMBL/GenBank/DDBJ whole genome shotgun (WGS) entry which is preliminary data.</text>
</comment>
<protein>
    <submittedName>
        <fullName evidence="1">Uncharacterized protein</fullName>
    </submittedName>
</protein>
<name>A0A0M8P7Z4_9EURO</name>
<dbReference type="EMBL" id="LHQQ01000102">
    <property type="protein sequence ID" value="KOS42581.1"/>
    <property type="molecule type" value="Genomic_DNA"/>
</dbReference>
<proteinExistence type="predicted"/>
<organism evidence="1 2">
    <name type="scientific">Penicillium nordicum</name>
    <dbReference type="NCBI Taxonomy" id="229535"/>
    <lineage>
        <taxon>Eukaryota</taxon>
        <taxon>Fungi</taxon>
        <taxon>Dikarya</taxon>
        <taxon>Ascomycota</taxon>
        <taxon>Pezizomycotina</taxon>
        <taxon>Eurotiomycetes</taxon>
        <taxon>Eurotiomycetidae</taxon>
        <taxon>Eurotiales</taxon>
        <taxon>Aspergillaceae</taxon>
        <taxon>Penicillium</taxon>
    </lineage>
</organism>
<accession>A0A0M8P7Z4</accession>
<gene>
    <name evidence="1" type="ORF">ACN38_g6541</name>
</gene>
<keyword evidence="2" id="KW-1185">Reference proteome</keyword>
<dbReference type="Proteomes" id="UP000037696">
    <property type="component" value="Unassembled WGS sequence"/>
</dbReference>